<accession>A0A2C7AGB0</accession>
<dbReference type="GO" id="GO:0022857">
    <property type="term" value="F:transmembrane transporter activity"/>
    <property type="evidence" value="ECO:0007669"/>
    <property type="project" value="InterPro"/>
</dbReference>
<feature type="transmembrane region" description="Helical" evidence="4">
    <location>
        <begin position="77"/>
        <end position="97"/>
    </location>
</feature>
<evidence type="ECO:0000256" key="1">
    <source>
        <dbReference type="ARBA" id="ARBA00022692"/>
    </source>
</evidence>
<dbReference type="Proteomes" id="UP000223527">
    <property type="component" value="Unassembled WGS sequence"/>
</dbReference>
<gene>
    <name evidence="5" type="ORF">CR162_07050</name>
</gene>
<evidence type="ECO:0000313" key="5">
    <source>
        <dbReference type="EMBL" id="PHK95727.1"/>
    </source>
</evidence>
<proteinExistence type="predicted"/>
<feature type="transmembrane region" description="Helical" evidence="4">
    <location>
        <begin position="47"/>
        <end position="65"/>
    </location>
</feature>
<evidence type="ECO:0000256" key="3">
    <source>
        <dbReference type="ARBA" id="ARBA00023136"/>
    </source>
</evidence>
<keyword evidence="1 4" id="KW-0812">Transmembrane</keyword>
<organism evidence="5 6">
    <name type="scientific">Teichococcus rhizosphaerae</name>
    <dbReference type="NCBI Taxonomy" id="1335062"/>
    <lineage>
        <taxon>Bacteria</taxon>
        <taxon>Pseudomonadati</taxon>
        <taxon>Pseudomonadota</taxon>
        <taxon>Alphaproteobacteria</taxon>
        <taxon>Acetobacterales</taxon>
        <taxon>Roseomonadaceae</taxon>
        <taxon>Roseomonas</taxon>
    </lineage>
</organism>
<keyword evidence="2 4" id="KW-1133">Transmembrane helix</keyword>
<feature type="transmembrane region" description="Helical" evidence="4">
    <location>
        <begin position="274"/>
        <end position="304"/>
    </location>
</feature>
<keyword evidence="3 4" id="KW-0472">Membrane</keyword>
<dbReference type="Gene3D" id="1.20.1250.20">
    <property type="entry name" value="MFS general substrate transporter like domains"/>
    <property type="match status" value="1"/>
</dbReference>
<dbReference type="AlphaFoldDB" id="A0A2C7AGB0"/>
<evidence type="ECO:0000313" key="6">
    <source>
        <dbReference type="Proteomes" id="UP000223527"/>
    </source>
</evidence>
<dbReference type="InterPro" id="IPR036259">
    <property type="entry name" value="MFS_trans_sf"/>
</dbReference>
<protein>
    <submittedName>
        <fullName evidence="5">MFS transporter</fullName>
    </submittedName>
</protein>
<evidence type="ECO:0000256" key="4">
    <source>
        <dbReference type="SAM" id="Phobius"/>
    </source>
</evidence>
<reference evidence="5 6" key="1">
    <citation type="submission" date="2017-10" db="EMBL/GenBank/DDBJ databases">
        <authorList>
            <person name="Banno H."/>
            <person name="Chua N.-H."/>
        </authorList>
    </citation>
    <scope>NUCLEOTIDE SEQUENCE [LARGE SCALE GENOMIC DNA]</scope>
    <source>
        <strain evidence="5 6">YW11</strain>
    </source>
</reference>
<evidence type="ECO:0000256" key="2">
    <source>
        <dbReference type="ARBA" id="ARBA00022989"/>
    </source>
</evidence>
<dbReference type="Pfam" id="PF07690">
    <property type="entry name" value="MFS_1"/>
    <property type="match status" value="1"/>
</dbReference>
<dbReference type="RefSeq" id="WP_099094958.1">
    <property type="nucleotide sequence ID" value="NZ_PDNU01000008.1"/>
</dbReference>
<feature type="transmembrane region" description="Helical" evidence="4">
    <location>
        <begin position="103"/>
        <end position="127"/>
    </location>
</feature>
<dbReference type="InterPro" id="IPR011701">
    <property type="entry name" value="MFS"/>
</dbReference>
<comment type="caution">
    <text evidence="5">The sequence shown here is derived from an EMBL/GenBank/DDBJ whole genome shotgun (WGS) entry which is preliminary data.</text>
</comment>
<keyword evidence="6" id="KW-1185">Reference proteome</keyword>
<dbReference type="EMBL" id="PDNU01000008">
    <property type="protein sequence ID" value="PHK95727.1"/>
    <property type="molecule type" value="Genomic_DNA"/>
</dbReference>
<name>A0A2C7AGB0_9PROT</name>
<sequence>MIQDTEKFRTVTALGIAQTLAWASSYYLPAILARPMAQELGLSTSAIYAYFSMALLLTALLGPATGRIIDRRGGRGVLAASNLVFAAGLGTLAVAQGPLGLGIGWGLLGIGMAMGLYDAAFATLAGLYGALAKGPITGVTLFAGFASTVGWPLSTLLDAELGWRGACLVWAALHLGLGLPLNRLLVPPAPPPAPKSETGGQAAPAPPRAMWVLGFVFAATGIVTAAIGAHQPALLAAAGATPEAALLAASLTGPAQVGARFLQFSLLRALHPLWMARAACVIQGIGALALLFLGGPAAAAFALLHGGGNGLHTIAKGTLPLAVFGPVGYGQRQGILSAPARLLQAGAPLLFGLLMEAHGAAALWLTTGLCFAAFAALFALRAR</sequence>
<feature type="transmembrane region" description="Helical" evidence="4">
    <location>
        <begin position="361"/>
        <end position="380"/>
    </location>
</feature>
<dbReference type="SUPFAM" id="SSF103473">
    <property type="entry name" value="MFS general substrate transporter"/>
    <property type="match status" value="1"/>
</dbReference>
<feature type="transmembrane region" description="Helical" evidence="4">
    <location>
        <begin position="209"/>
        <end position="227"/>
    </location>
</feature>
<dbReference type="OrthoDB" id="7200137at2"/>